<evidence type="ECO:0000313" key="2">
    <source>
        <dbReference type="Proteomes" id="UP000597668"/>
    </source>
</evidence>
<sequence>MTRATKAIGVYIDEMLVGVLLADIEGQPKLGVPVLYGVLVEVKVKAVSLLL</sequence>
<accession>A0A8J6M245</accession>
<gene>
    <name evidence="1" type="ORF">H8K20_12145</name>
</gene>
<organism evidence="1 2">
    <name type="scientific">Neobittarella massiliensis</name>
    <name type="common">ex Bilen et al. 2018</name>
    <dbReference type="NCBI Taxonomy" id="2041842"/>
    <lineage>
        <taxon>Bacteria</taxon>
        <taxon>Bacillati</taxon>
        <taxon>Bacillota</taxon>
        <taxon>Clostridia</taxon>
        <taxon>Eubacteriales</taxon>
        <taxon>Oscillospiraceae</taxon>
        <taxon>Neobittarella (ex Bilen et al. 2018)</taxon>
    </lineage>
</organism>
<dbReference type="EMBL" id="JACOGI010000003">
    <property type="protein sequence ID" value="MBC3517141.1"/>
    <property type="molecule type" value="Genomic_DNA"/>
</dbReference>
<dbReference type="AlphaFoldDB" id="A0A8J6M245"/>
<protein>
    <submittedName>
        <fullName evidence="1">Uncharacterized protein</fullName>
    </submittedName>
</protein>
<comment type="caution">
    <text evidence="1">The sequence shown here is derived from an EMBL/GenBank/DDBJ whole genome shotgun (WGS) entry which is preliminary data.</text>
</comment>
<evidence type="ECO:0000313" key="1">
    <source>
        <dbReference type="EMBL" id="MBC3517141.1"/>
    </source>
</evidence>
<dbReference type="RefSeq" id="WP_186488599.1">
    <property type="nucleotide sequence ID" value="NZ_JACOGI010000003.1"/>
</dbReference>
<name>A0A8J6M245_9FIRM</name>
<keyword evidence="2" id="KW-1185">Reference proteome</keyword>
<dbReference type="Proteomes" id="UP000597668">
    <property type="component" value="Unassembled WGS sequence"/>
</dbReference>
<proteinExistence type="predicted"/>
<reference evidence="1" key="1">
    <citation type="submission" date="2020-08" db="EMBL/GenBank/DDBJ databases">
        <authorList>
            <person name="Liu C."/>
            <person name="Sun Q."/>
        </authorList>
    </citation>
    <scope>NUCLEOTIDE SEQUENCE</scope>
    <source>
        <strain evidence="1">NSJ-65</strain>
    </source>
</reference>